<accession>A0AAV4N0G1</accession>
<dbReference type="SUPFAM" id="SSF53098">
    <property type="entry name" value="Ribonuclease H-like"/>
    <property type="match status" value="1"/>
</dbReference>
<protein>
    <submittedName>
        <fullName evidence="1">RNase H domain-containing protein</fullName>
    </submittedName>
</protein>
<comment type="caution">
    <text evidence="1">The sequence shown here is derived from an EMBL/GenBank/DDBJ whole genome shotgun (WGS) entry which is preliminary data.</text>
</comment>
<dbReference type="Proteomes" id="UP001054945">
    <property type="component" value="Unassembled WGS sequence"/>
</dbReference>
<evidence type="ECO:0000313" key="2">
    <source>
        <dbReference type="Proteomes" id="UP001054945"/>
    </source>
</evidence>
<reference evidence="1 2" key="1">
    <citation type="submission" date="2021-06" db="EMBL/GenBank/DDBJ databases">
        <title>Caerostris extrusa draft genome.</title>
        <authorList>
            <person name="Kono N."/>
            <person name="Arakawa K."/>
        </authorList>
    </citation>
    <scope>NUCLEOTIDE SEQUENCE [LARGE SCALE GENOMIC DNA]</scope>
</reference>
<gene>
    <name evidence="1" type="primary">AVEN_128653_1</name>
    <name evidence="1" type="ORF">CEXT_4811</name>
</gene>
<evidence type="ECO:0000313" key="1">
    <source>
        <dbReference type="EMBL" id="GIX78257.1"/>
    </source>
</evidence>
<organism evidence="1 2">
    <name type="scientific">Caerostris extrusa</name>
    <name type="common">Bark spider</name>
    <name type="synonym">Caerostris bankana</name>
    <dbReference type="NCBI Taxonomy" id="172846"/>
    <lineage>
        <taxon>Eukaryota</taxon>
        <taxon>Metazoa</taxon>
        <taxon>Ecdysozoa</taxon>
        <taxon>Arthropoda</taxon>
        <taxon>Chelicerata</taxon>
        <taxon>Arachnida</taxon>
        <taxon>Araneae</taxon>
        <taxon>Araneomorphae</taxon>
        <taxon>Entelegynae</taxon>
        <taxon>Araneoidea</taxon>
        <taxon>Araneidae</taxon>
        <taxon>Caerostris</taxon>
    </lineage>
</organism>
<sequence length="237" mass="27169">MINRVGGAFVAYQSNVEVHHQCFRLNNEATVYMAELTAIDKAIEMQHCQKAYHPQISSPTLDQSHKGHLGNERADELAKSATNLPNIDCFNKIEPQTIKNLIKNDIIQEWKDRWRHSQKGETFLLSSECKHQKGSGDFFLNQIITGHGTIGAYQTRLFDKDPSCVCGHSFEDRSHIIYDCPEWEKIRRRFFPPNHKEVNLQLLLANKKSRQGIRTCCKGNSKPCSDLLRIMNTNLST</sequence>
<name>A0AAV4N0G1_CAEEX</name>
<proteinExistence type="predicted"/>
<dbReference type="InterPro" id="IPR012337">
    <property type="entry name" value="RNaseH-like_sf"/>
</dbReference>
<dbReference type="EMBL" id="BPLR01002829">
    <property type="protein sequence ID" value="GIX78257.1"/>
    <property type="molecule type" value="Genomic_DNA"/>
</dbReference>
<keyword evidence="2" id="KW-1185">Reference proteome</keyword>
<dbReference type="AlphaFoldDB" id="A0AAV4N0G1"/>